<reference evidence="1" key="1">
    <citation type="journal article" date="2021" name="Proc. Natl. Acad. Sci. U.S.A.">
        <title>A Catalog of Tens of Thousands of Viruses from Human Metagenomes Reveals Hidden Associations with Chronic Diseases.</title>
        <authorList>
            <person name="Tisza M.J."/>
            <person name="Buck C.B."/>
        </authorList>
    </citation>
    <scope>NUCLEOTIDE SEQUENCE</scope>
    <source>
        <strain evidence="1">CtQNW6</strain>
    </source>
</reference>
<proteinExistence type="predicted"/>
<protein>
    <submittedName>
        <fullName evidence="1">Uncharacterized protein</fullName>
    </submittedName>
</protein>
<dbReference type="EMBL" id="BK015749">
    <property type="protein sequence ID" value="DAE23195.1"/>
    <property type="molecule type" value="Genomic_DNA"/>
</dbReference>
<organism evidence="1">
    <name type="scientific">Siphoviridae sp. ctQNW6</name>
    <dbReference type="NCBI Taxonomy" id="2826328"/>
    <lineage>
        <taxon>Viruses</taxon>
        <taxon>Duplodnaviria</taxon>
        <taxon>Heunggongvirae</taxon>
        <taxon>Uroviricota</taxon>
        <taxon>Caudoviricetes</taxon>
    </lineage>
</organism>
<accession>A0A8S5QWF6</accession>
<sequence>MFELLWKYDRDRLSFCIVAPELHPASLHQNIACNTLIGTVSTECQQRR</sequence>
<evidence type="ECO:0000313" key="1">
    <source>
        <dbReference type="EMBL" id="DAE23195.1"/>
    </source>
</evidence>
<name>A0A8S5QWF6_9CAUD</name>